<gene>
    <name evidence="2" type="ordered locus">RB2225</name>
</gene>
<dbReference type="HOGENOM" id="CLU_3295570_0_0_0"/>
<dbReference type="AlphaFoldDB" id="Q7UW72"/>
<dbReference type="Proteomes" id="UP000001025">
    <property type="component" value="Chromosome"/>
</dbReference>
<sequence>MGGGRRERGESPLTHRLVADSKLVKERMNLNYPERERDAP</sequence>
<evidence type="ECO:0000313" key="3">
    <source>
        <dbReference type="Proteomes" id="UP000001025"/>
    </source>
</evidence>
<evidence type="ECO:0000256" key="1">
    <source>
        <dbReference type="SAM" id="MobiDB-lite"/>
    </source>
</evidence>
<keyword evidence="3" id="KW-1185">Reference proteome</keyword>
<feature type="compositionally biased region" description="Basic and acidic residues" evidence="1">
    <location>
        <begin position="17"/>
        <end position="40"/>
    </location>
</feature>
<dbReference type="STRING" id="243090.RB2225"/>
<protein>
    <submittedName>
        <fullName evidence="2">Uncharacterized protein</fullName>
    </submittedName>
</protein>
<dbReference type="EnsemblBacteria" id="CAD72497">
    <property type="protein sequence ID" value="CAD72497"/>
    <property type="gene ID" value="RB2225"/>
</dbReference>
<organism evidence="2 3">
    <name type="scientific">Rhodopirellula baltica (strain DSM 10527 / NCIMB 13988 / SH1)</name>
    <dbReference type="NCBI Taxonomy" id="243090"/>
    <lineage>
        <taxon>Bacteria</taxon>
        <taxon>Pseudomonadati</taxon>
        <taxon>Planctomycetota</taxon>
        <taxon>Planctomycetia</taxon>
        <taxon>Pirellulales</taxon>
        <taxon>Pirellulaceae</taxon>
        <taxon>Rhodopirellula</taxon>
    </lineage>
</organism>
<reference evidence="2 3" key="1">
    <citation type="journal article" date="2003" name="Proc. Natl. Acad. Sci. U.S.A.">
        <title>Complete genome sequence of the marine planctomycete Pirellula sp. strain 1.</title>
        <authorList>
            <person name="Gloeckner F.O."/>
            <person name="Kube M."/>
            <person name="Bauer M."/>
            <person name="Teeling H."/>
            <person name="Lombardot T."/>
            <person name="Ludwig W."/>
            <person name="Gade D."/>
            <person name="Beck A."/>
            <person name="Borzym K."/>
            <person name="Heitmann K."/>
            <person name="Rabus R."/>
            <person name="Schlesner H."/>
            <person name="Amann R."/>
            <person name="Reinhardt R."/>
        </authorList>
    </citation>
    <scope>NUCLEOTIDE SEQUENCE [LARGE SCALE GENOMIC DNA]</scope>
    <source>
        <strain evidence="3">DSM 10527 / NCIMB 13988 / SH1</strain>
    </source>
</reference>
<name>Q7UW72_RHOBA</name>
<proteinExistence type="predicted"/>
<dbReference type="EMBL" id="BX294136">
    <property type="protein sequence ID" value="CAD72497.1"/>
    <property type="molecule type" value="Genomic_DNA"/>
</dbReference>
<feature type="region of interest" description="Disordered" evidence="1">
    <location>
        <begin position="1"/>
        <end position="40"/>
    </location>
</feature>
<evidence type="ECO:0000313" key="2">
    <source>
        <dbReference type="EMBL" id="CAD72497.1"/>
    </source>
</evidence>
<feature type="compositionally biased region" description="Basic and acidic residues" evidence="1">
    <location>
        <begin position="1"/>
        <end position="10"/>
    </location>
</feature>
<dbReference type="InParanoid" id="Q7UW72"/>
<accession>Q7UW72</accession>
<dbReference type="KEGG" id="rba:RB2225"/>